<sequence>MPSLYFLLYSTYTWVTFPARLIAIWVSNIPKFNRANPAWSYKTAVMTEIFRFFIRYRTRVRYHTPKSLEPGAEGDRFIVLNPQKTISKSDGENTEIPVYTGVLSSIPEIEPIPIGAIWYPKKPEEPIKRLVIHLHSSAFVMLGARPSDGPGWGPASLGEISGWPVLSIQYRLSWDKYKTFPAALQDLMTAYAYALETLKVPASQIVLSGESAGANLILALLRHIDTENPAIPLPRAALMWSPWLDMTEKSLQELKDRPNYKTDYLPDEFVQWGAAGYIPQGWDEKNPYFTPLGNEYKLSIPIFIEAGTSEVLYDDIMKFAHNMKEKGSDVEVREAPNGPHVSFSWGEDFGMEDVARAGHALATKFIERAGEE</sequence>
<accession>A0AAD6MRX7</accession>
<evidence type="ECO:0000259" key="2">
    <source>
        <dbReference type="Pfam" id="PF07859"/>
    </source>
</evidence>
<dbReference type="Proteomes" id="UP001215712">
    <property type="component" value="Unassembled WGS sequence"/>
</dbReference>
<evidence type="ECO:0000313" key="3">
    <source>
        <dbReference type="EMBL" id="KAJ5709494.1"/>
    </source>
</evidence>
<name>A0AAD6MRX7_9EURO</name>
<dbReference type="GO" id="GO:0017000">
    <property type="term" value="P:antibiotic biosynthetic process"/>
    <property type="evidence" value="ECO:0007669"/>
    <property type="project" value="UniProtKB-ARBA"/>
</dbReference>
<proteinExistence type="predicted"/>
<organism evidence="3 4">
    <name type="scientific">Penicillium malachiteum</name>
    <dbReference type="NCBI Taxonomy" id="1324776"/>
    <lineage>
        <taxon>Eukaryota</taxon>
        <taxon>Fungi</taxon>
        <taxon>Dikarya</taxon>
        <taxon>Ascomycota</taxon>
        <taxon>Pezizomycotina</taxon>
        <taxon>Eurotiomycetes</taxon>
        <taxon>Eurotiomycetidae</taxon>
        <taxon>Eurotiales</taxon>
        <taxon>Aspergillaceae</taxon>
        <taxon>Penicillium</taxon>
    </lineage>
</organism>
<dbReference type="InterPro" id="IPR013094">
    <property type="entry name" value="AB_hydrolase_3"/>
</dbReference>
<dbReference type="Pfam" id="PF07859">
    <property type="entry name" value="Abhydrolase_3"/>
    <property type="match status" value="1"/>
</dbReference>
<dbReference type="PANTHER" id="PTHR48081">
    <property type="entry name" value="AB HYDROLASE SUPERFAMILY PROTEIN C4A8.06C"/>
    <property type="match status" value="1"/>
</dbReference>
<dbReference type="PANTHER" id="PTHR48081:SF17">
    <property type="entry name" value="ALPHA_BETA HYDROLASE FOLD-3 DOMAIN-CONTAINING PROTEIN"/>
    <property type="match status" value="1"/>
</dbReference>
<dbReference type="GO" id="GO:0016787">
    <property type="term" value="F:hydrolase activity"/>
    <property type="evidence" value="ECO:0007669"/>
    <property type="project" value="UniProtKB-KW"/>
</dbReference>
<dbReference type="Gene3D" id="3.40.50.1820">
    <property type="entry name" value="alpha/beta hydrolase"/>
    <property type="match status" value="1"/>
</dbReference>
<protein>
    <submittedName>
        <fullName evidence="3">Alpha/Beta hydrolase protein</fullName>
    </submittedName>
</protein>
<dbReference type="InterPro" id="IPR050300">
    <property type="entry name" value="GDXG_lipolytic_enzyme"/>
</dbReference>
<reference evidence="3" key="1">
    <citation type="journal article" date="2023" name="IMA Fungus">
        <title>Comparative genomic study of the Penicillium genus elucidates a diverse pangenome and 15 lateral gene transfer events.</title>
        <authorList>
            <person name="Petersen C."/>
            <person name="Sorensen T."/>
            <person name="Nielsen M.R."/>
            <person name="Sondergaard T.E."/>
            <person name="Sorensen J.L."/>
            <person name="Fitzpatrick D.A."/>
            <person name="Frisvad J.C."/>
            <person name="Nielsen K.L."/>
        </authorList>
    </citation>
    <scope>NUCLEOTIDE SEQUENCE</scope>
    <source>
        <strain evidence="3">IBT 17514</strain>
    </source>
</reference>
<dbReference type="GO" id="GO:0072330">
    <property type="term" value="P:monocarboxylic acid biosynthetic process"/>
    <property type="evidence" value="ECO:0007669"/>
    <property type="project" value="UniProtKB-ARBA"/>
</dbReference>
<evidence type="ECO:0000256" key="1">
    <source>
        <dbReference type="ARBA" id="ARBA00022801"/>
    </source>
</evidence>
<gene>
    <name evidence="3" type="ORF">N7493_010828</name>
</gene>
<feature type="domain" description="Alpha/beta hydrolase fold-3" evidence="2">
    <location>
        <begin position="131"/>
        <end position="341"/>
    </location>
</feature>
<reference evidence="3" key="2">
    <citation type="submission" date="2023-01" db="EMBL/GenBank/DDBJ databases">
        <authorList>
            <person name="Petersen C."/>
        </authorList>
    </citation>
    <scope>NUCLEOTIDE SEQUENCE</scope>
    <source>
        <strain evidence="3">IBT 17514</strain>
    </source>
</reference>
<dbReference type="AlphaFoldDB" id="A0AAD6MRX7"/>
<evidence type="ECO:0000313" key="4">
    <source>
        <dbReference type="Proteomes" id="UP001215712"/>
    </source>
</evidence>
<dbReference type="SUPFAM" id="SSF53474">
    <property type="entry name" value="alpha/beta-Hydrolases"/>
    <property type="match status" value="1"/>
</dbReference>
<keyword evidence="4" id="KW-1185">Reference proteome</keyword>
<dbReference type="InterPro" id="IPR029058">
    <property type="entry name" value="AB_hydrolase_fold"/>
</dbReference>
<dbReference type="EMBL" id="JAQJAN010000019">
    <property type="protein sequence ID" value="KAJ5709494.1"/>
    <property type="molecule type" value="Genomic_DNA"/>
</dbReference>
<comment type="caution">
    <text evidence="3">The sequence shown here is derived from an EMBL/GenBank/DDBJ whole genome shotgun (WGS) entry which is preliminary data.</text>
</comment>
<keyword evidence="1 3" id="KW-0378">Hydrolase</keyword>